<proteinExistence type="predicted"/>
<organism evidence="1 2">
    <name type="scientific">Aureobasidium subglaciale (strain EXF-2481)</name>
    <name type="common">Aureobasidium pullulans var. subglaciale</name>
    <dbReference type="NCBI Taxonomy" id="1043005"/>
    <lineage>
        <taxon>Eukaryota</taxon>
        <taxon>Fungi</taxon>
        <taxon>Dikarya</taxon>
        <taxon>Ascomycota</taxon>
        <taxon>Pezizomycotina</taxon>
        <taxon>Dothideomycetes</taxon>
        <taxon>Dothideomycetidae</taxon>
        <taxon>Dothideales</taxon>
        <taxon>Saccotheciaceae</taxon>
        <taxon>Aureobasidium</taxon>
    </lineage>
</organism>
<dbReference type="Proteomes" id="UP000030641">
    <property type="component" value="Unassembled WGS sequence"/>
</dbReference>
<dbReference type="STRING" id="1043005.A0A074Y8K6"/>
<accession>A0A074Y8K6</accession>
<evidence type="ECO:0000313" key="2">
    <source>
        <dbReference type="Proteomes" id="UP000030641"/>
    </source>
</evidence>
<dbReference type="RefSeq" id="XP_013340761.1">
    <property type="nucleotide sequence ID" value="XM_013485307.1"/>
</dbReference>
<sequence length="548" mass="61668">MPTQPANPINEPTCSDRRAEIGSLPLRSIRLPDGNDVDLNELMYRVRQVLCDGTCTAPSGIPDTYVASYISGVECEVSVGLTNQTELYFYCGTAPEGDQWQQCWDSTEYIINSCIDNNANDGWWNGNHVYQFYQGGVREINSASAKRPSDIQLNNWLWPPTEGLTCAKDCHGYTPNGDWCIQNGCAPHLKRGTPQAEASRSVLGRAPATVNLGGCRIRSYKYPGYPSSGSLQMLGGNLWYDRDDSVDCLNPALSLFSPKIIRHQYDTEHVYEKHFITRFLYYLVSGQTSVVINDDDIGDVNAIGVIVEGDMTTIGGPLTDCTTLQQVFGSTSTDDFADQSVAQQLANAVSCYHTSTCEDNGRLDEFFLLEHNINGAKNRVLAGYYTGVGTDKYNDQKLPGCTSGDYTTAQQQMILYSLVFKYMREDAVFRSFDKVNSRMRVIMDKLDNHPLGQANRPAMDHIISGPNTWLKAYDEFMVNMLDTSEKKMRKWMDDCFKFYMEDMESKVIDEIRQKELSKSIWDRSTGYDSYSLDSMSFGPRYARLRGDL</sequence>
<dbReference type="HOGENOM" id="CLU_496932_0_0_1"/>
<reference evidence="1 2" key="1">
    <citation type="journal article" date="2014" name="BMC Genomics">
        <title>Genome sequencing of four Aureobasidium pullulans varieties: biotechnological potential, stress tolerance, and description of new species.</title>
        <authorList>
            <person name="Gostin Ar C."/>
            <person name="Ohm R.A."/>
            <person name="Kogej T."/>
            <person name="Sonjak S."/>
            <person name="Turk M."/>
            <person name="Zajc J."/>
            <person name="Zalar P."/>
            <person name="Grube M."/>
            <person name="Sun H."/>
            <person name="Han J."/>
            <person name="Sharma A."/>
            <person name="Chiniquy J."/>
            <person name="Ngan C.Y."/>
            <person name="Lipzen A."/>
            <person name="Barry K."/>
            <person name="Grigoriev I.V."/>
            <person name="Gunde-Cimerman N."/>
        </authorList>
    </citation>
    <scope>NUCLEOTIDE SEQUENCE [LARGE SCALE GENOMIC DNA]</scope>
    <source>
        <strain evidence="1 2">EXF-2481</strain>
    </source>
</reference>
<keyword evidence="2" id="KW-1185">Reference proteome</keyword>
<dbReference type="InParanoid" id="A0A074Y8K6"/>
<name>A0A074Y8K6_AURSE</name>
<evidence type="ECO:0000313" key="1">
    <source>
        <dbReference type="EMBL" id="KEQ92329.1"/>
    </source>
</evidence>
<protein>
    <submittedName>
        <fullName evidence="1">Uncharacterized protein</fullName>
    </submittedName>
</protein>
<dbReference type="GeneID" id="25371393"/>
<dbReference type="EMBL" id="KL584771">
    <property type="protein sequence ID" value="KEQ92329.1"/>
    <property type="molecule type" value="Genomic_DNA"/>
</dbReference>
<gene>
    <name evidence="1" type="ORF">AUEXF2481DRAFT_7725</name>
</gene>
<dbReference type="AlphaFoldDB" id="A0A074Y8K6"/>
<dbReference type="OrthoDB" id="3916696at2759"/>